<dbReference type="AlphaFoldDB" id="X0X2E7"/>
<feature type="compositionally biased region" description="Basic and acidic residues" evidence="1">
    <location>
        <begin position="23"/>
        <end position="38"/>
    </location>
</feature>
<gene>
    <name evidence="2" type="ORF">S01H1_63663</name>
</gene>
<feature type="non-terminal residue" evidence="2">
    <location>
        <position position="1"/>
    </location>
</feature>
<dbReference type="EMBL" id="BARS01041914">
    <property type="protein sequence ID" value="GAG37389.1"/>
    <property type="molecule type" value="Genomic_DNA"/>
</dbReference>
<name>X0X2E7_9ZZZZ</name>
<evidence type="ECO:0000256" key="1">
    <source>
        <dbReference type="SAM" id="MobiDB-lite"/>
    </source>
</evidence>
<reference evidence="2" key="1">
    <citation type="journal article" date="2014" name="Front. Microbiol.">
        <title>High frequency of phylogenetically diverse reductive dehalogenase-homologous genes in deep subseafloor sedimentary metagenomes.</title>
        <authorList>
            <person name="Kawai M."/>
            <person name="Futagami T."/>
            <person name="Toyoda A."/>
            <person name="Takaki Y."/>
            <person name="Nishi S."/>
            <person name="Hori S."/>
            <person name="Arai W."/>
            <person name="Tsubouchi T."/>
            <person name="Morono Y."/>
            <person name="Uchiyama I."/>
            <person name="Ito T."/>
            <person name="Fujiyama A."/>
            <person name="Inagaki F."/>
            <person name="Takami H."/>
        </authorList>
    </citation>
    <scope>NUCLEOTIDE SEQUENCE</scope>
    <source>
        <strain evidence="2">Expedition CK06-06</strain>
    </source>
</reference>
<feature type="non-terminal residue" evidence="2">
    <location>
        <position position="252"/>
    </location>
</feature>
<evidence type="ECO:0000313" key="2">
    <source>
        <dbReference type="EMBL" id="GAG37389.1"/>
    </source>
</evidence>
<sequence length="252" mass="25456">TTTGGLVTTGIFSTAANTFCEGNDSRLSDARTPTDHASSHLSSGGDTISLFNTASAVSGLTPGSGGAGATYYLNATGNWTIPAGGAGVTIGSDNEIPYSNSGGTDFDYSPKFNFDGNTFNFAQTVAGTNATFNLTHSDNTNAGSNVAFVMNVAGGATTNFYAYNDVITGTLGGMAKGGGSFIYAGSDSSVLGLVTAGQSDIGFATNNILRFSIGGSASAYSWRTNSANEDITHKLIQVATTKAVMGWDNSGG</sequence>
<accession>X0X2E7</accession>
<comment type="caution">
    <text evidence="2">The sequence shown here is derived from an EMBL/GenBank/DDBJ whole genome shotgun (WGS) entry which is preliminary data.</text>
</comment>
<protein>
    <submittedName>
        <fullName evidence="2">Uncharacterized protein</fullName>
    </submittedName>
</protein>
<feature type="region of interest" description="Disordered" evidence="1">
    <location>
        <begin position="23"/>
        <end position="43"/>
    </location>
</feature>
<proteinExistence type="predicted"/>
<organism evidence="2">
    <name type="scientific">marine sediment metagenome</name>
    <dbReference type="NCBI Taxonomy" id="412755"/>
    <lineage>
        <taxon>unclassified sequences</taxon>
        <taxon>metagenomes</taxon>
        <taxon>ecological metagenomes</taxon>
    </lineage>
</organism>